<dbReference type="AlphaFoldDB" id="A0A8S4EFP7"/>
<sequence>MVQWICGGCLRGCSSRFPLGASCRRATRALSRREKSRHDFTNFQWS</sequence>
<keyword evidence="2" id="KW-1185">Reference proteome</keyword>
<accession>A0A8S4EFP7</accession>
<organism evidence="1 2">
    <name type="scientific">Plutella xylostella</name>
    <name type="common">Diamondback moth</name>
    <name type="synonym">Plutella maculipennis</name>
    <dbReference type="NCBI Taxonomy" id="51655"/>
    <lineage>
        <taxon>Eukaryota</taxon>
        <taxon>Metazoa</taxon>
        <taxon>Ecdysozoa</taxon>
        <taxon>Arthropoda</taxon>
        <taxon>Hexapoda</taxon>
        <taxon>Insecta</taxon>
        <taxon>Pterygota</taxon>
        <taxon>Neoptera</taxon>
        <taxon>Endopterygota</taxon>
        <taxon>Lepidoptera</taxon>
        <taxon>Glossata</taxon>
        <taxon>Ditrysia</taxon>
        <taxon>Yponomeutoidea</taxon>
        <taxon>Plutellidae</taxon>
        <taxon>Plutella</taxon>
    </lineage>
</organism>
<evidence type="ECO:0000313" key="1">
    <source>
        <dbReference type="EMBL" id="CAG9114822.1"/>
    </source>
</evidence>
<name>A0A8S4EFP7_PLUXY</name>
<reference evidence="1" key="1">
    <citation type="submission" date="2020-11" db="EMBL/GenBank/DDBJ databases">
        <authorList>
            <person name="Whiteford S."/>
        </authorList>
    </citation>
    <scope>NUCLEOTIDE SEQUENCE</scope>
</reference>
<proteinExistence type="predicted"/>
<comment type="caution">
    <text evidence="1">The sequence shown here is derived from an EMBL/GenBank/DDBJ whole genome shotgun (WGS) entry which is preliminary data.</text>
</comment>
<dbReference type="EMBL" id="CAJHNJ030000016">
    <property type="protein sequence ID" value="CAG9114822.1"/>
    <property type="molecule type" value="Genomic_DNA"/>
</dbReference>
<evidence type="ECO:0000313" key="2">
    <source>
        <dbReference type="Proteomes" id="UP000653454"/>
    </source>
</evidence>
<dbReference type="Proteomes" id="UP000653454">
    <property type="component" value="Unassembled WGS sequence"/>
</dbReference>
<gene>
    <name evidence="1" type="ORF">PLXY2_LOCUS5522</name>
</gene>
<protein>
    <submittedName>
        <fullName evidence="1">(diamondback moth) hypothetical protein</fullName>
    </submittedName>
</protein>